<evidence type="ECO:0000313" key="2">
    <source>
        <dbReference type="EMBL" id="TKA31338.1"/>
    </source>
</evidence>
<sequence>MLQQSLLKKRHSVTTLLTILQLATIEEFLGDWVNLLGHQRAAYQILTDLFNPTTIMQDETRRKIISWYIRFDLFAGMMSGGETNMGREWFAAHADFYTRQARDRPDDLGARFEDYFATTRLLATDVALVFAAKTKRATTDEKFVRDTDALVARFERYEHRLRTAFTDSAYFIKDFPSAPPPHPDDITDFRDPNFLYSGDLFTMNFVLIDFWAVQLMFKYQLTLAELRQPSPELMEIALKKCKTFEAVQYYDHGPPGAIVGCQASLGIASLFLPKDQKHIDWCRRKFALVEQKGYIYPANLRQRMTDLWNEDVTHWWLPDDEGYPAIIKAIRDFVQYRAGIPTDAASVDVRDMSGIFRDMQVREGEAEESRGTGTDSDHLDPSMTWESSPEQPWT</sequence>
<protein>
    <submittedName>
        <fullName evidence="2">Uncharacterized protein</fullName>
    </submittedName>
</protein>
<dbReference type="AlphaFoldDB" id="A0A4U0U859"/>
<dbReference type="OrthoDB" id="5278208at2759"/>
<accession>A0A4U0U859</accession>
<dbReference type="EMBL" id="NAJL01000008">
    <property type="protein sequence ID" value="TKA31338.1"/>
    <property type="molecule type" value="Genomic_DNA"/>
</dbReference>
<proteinExistence type="predicted"/>
<name>A0A4U0U859_9PEZI</name>
<evidence type="ECO:0000313" key="3">
    <source>
        <dbReference type="Proteomes" id="UP000308549"/>
    </source>
</evidence>
<feature type="compositionally biased region" description="Polar residues" evidence="1">
    <location>
        <begin position="384"/>
        <end position="394"/>
    </location>
</feature>
<dbReference type="Proteomes" id="UP000308549">
    <property type="component" value="Unassembled WGS sequence"/>
</dbReference>
<comment type="caution">
    <text evidence="2">The sequence shown here is derived from an EMBL/GenBank/DDBJ whole genome shotgun (WGS) entry which is preliminary data.</text>
</comment>
<evidence type="ECO:0000256" key="1">
    <source>
        <dbReference type="SAM" id="MobiDB-lite"/>
    </source>
</evidence>
<feature type="region of interest" description="Disordered" evidence="1">
    <location>
        <begin position="361"/>
        <end position="394"/>
    </location>
</feature>
<organism evidence="2 3">
    <name type="scientific">Salinomyces thailandicus</name>
    <dbReference type="NCBI Taxonomy" id="706561"/>
    <lineage>
        <taxon>Eukaryota</taxon>
        <taxon>Fungi</taxon>
        <taxon>Dikarya</taxon>
        <taxon>Ascomycota</taxon>
        <taxon>Pezizomycotina</taxon>
        <taxon>Dothideomycetes</taxon>
        <taxon>Dothideomycetidae</taxon>
        <taxon>Mycosphaerellales</taxon>
        <taxon>Teratosphaeriaceae</taxon>
        <taxon>Salinomyces</taxon>
    </lineage>
</organism>
<keyword evidence="3" id="KW-1185">Reference proteome</keyword>
<reference evidence="2 3" key="1">
    <citation type="submission" date="2017-03" db="EMBL/GenBank/DDBJ databases">
        <title>Genomes of endolithic fungi from Antarctica.</title>
        <authorList>
            <person name="Coleine C."/>
            <person name="Masonjones S."/>
            <person name="Stajich J.E."/>
        </authorList>
    </citation>
    <scope>NUCLEOTIDE SEQUENCE [LARGE SCALE GENOMIC DNA]</scope>
    <source>
        <strain evidence="2 3">CCFEE 6315</strain>
    </source>
</reference>
<gene>
    <name evidence="2" type="ORF">B0A50_02183</name>
</gene>
<feature type="compositionally biased region" description="Basic and acidic residues" evidence="1">
    <location>
        <begin position="361"/>
        <end position="380"/>
    </location>
</feature>